<dbReference type="Gramene" id="Pp3c4_10830V3.2">
    <property type="protein sequence ID" value="PAC:32920284.CDS.1"/>
    <property type="gene ID" value="Pp3c4_10830"/>
</dbReference>
<evidence type="ECO:0000313" key="2">
    <source>
        <dbReference type="EnsemblPlants" id="PAC:32920283.CDS.1"/>
    </source>
</evidence>
<reference evidence="1 3" key="2">
    <citation type="journal article" date="2018" name="Plant J.">
        <title>The Physcomitrella patens chromosome-scale assembly reveals moss genome structure and evolution.</title>
        <authorList>
            <person name="Lang D."/>
            <person name="Ullrich K.K."/>
            <person name="Murat F."/>
            <person name="Fuchs J."/>
            <person name="Jenkins J."/>
            <person name="Haas F.B."/>
            <person name="Piednoel M."/>
            <person name="Gundlach H."/>
            <person name="Van Bel M."/>
            <person name="Meyberg R."/>
            <person name="Vives C."/>
            <person name="Morata J."/>
            <person name="Symeonidi A."/>
            <person name="Hiss M."/>
            <person name="Muchero W."/>
            <person name="Kamisugi Y."/>
            <person name="Saleh O."/>
            <person name="Blanc G."/>
            <person name="Decker E.L."/>
            <person name="van Gessel N."/>
            <person name="Grimwood J."/>
            <person name="Hayes R.D."/>
            <person name="Graham S.W."/>
            <person name="Gunter L.E."/>
            <person name="McDaniel S.F."/>
            <person name="Hoernstein S.N.W."/>
            <person name="Larsson A."/>
            <person name="Li F.W."/>
            <person name="Perroud P.F."/>
            <person name="Phillips J."/>
            <person name="Ranjan P."/>
            <person name="Rokshar D.S."/>
            <person name="Rothfels C.J."/>
            <person name="Schneider L."/>
            <person name="Shu S."/>
            <person name="Stevenson D.W."/>
            <person name="Thummler F."/>
            <person name="Tillich M."/>
            <person name="Villarreal Aguilar J.C."/>
            <person name="Widiez T."/>
            <person name="Wong G.K."/>
            <person name="Wymore A."/>
            <person name="Zhang Y."/>
            <person name="Zimmer A.D."/>
            <person name="Quatrano R.S."/>
            <person name="Mayer K.F.X."/>
            <person name="Goodstein D."/>
            <person name="Casacuberta J.M."/>
            <person name="Vandepoele K."/>
            <person name="Reski R."/>
            <person name="Cuming A.C."/>
            <person name="Tuskan G.A."/>
            <person name="Maumus F."/>
            <person name="Salse J."/>
            <person name="Schmutz J."/>
            <person name="Rensing S.A."/>
        </authorList>
    </citation>
    <scope>NUCLEOTIDE SEQUENCE [LARGE SCALE GENOMIC DNA]</scope>
    <source>
        <strain evidence="2 3">cv. Gransden 2004</strain>
    </source>
</reference>
<dbReference type="Proteomes" id="UP000006727">
    <property type="component" value="Chromosome 4"/>
</dbReference>
<dbReference type="PaxDb" id="3218-PP1S227_31V6.1"/>
<protein>
    <submittedName>
        <fullName evidence="1 2">Uncharacterized protein</fullName>
    </submittedName>
</protein>
<dbReference type="InParanoid" id="A0A2K1KMY2"/>
<reference evidence="1 3" key="1">
    <citation type="journal article" date="2008" name="Science">
        <title>The Physcomitrella genome reveals evolutionary insights into the conquest of land by plants.</title>
        <authorList>
            <person name="Rensing S."/>
            <person name="Lang D."/>
            <person name="Zimmer A."/>
            <person name="Terry A."/>
            <person name="Salamov A."/>
            <person name="Shapiro H."/>
            <person name="Nishiyama T."/>
            <person name="Perroud P.-F."/>
            <person name="Lindquist E."/>
            <person name="Kamisugi Y."/>
            <person name="Tanahashi T."/>
            <person name="Sakakibara K."/>
            <person name="Fujita T."/>
            <person name="Oishi K."/>
            <person name="Shin-I T."/>
            <person name="Kuroki Y."/>
            <person name="Toyoda A."/>
            <person name="Suzuki Y."/>
            <person name="Hashimoto A."/>
            <person name="Yamaguchi K."/>
            <person name="Sugano A."/>
            <person name="Kohara Y."/>
            <person name="Fujiyama A."/>
            <person name="Anterola A."/>
            <person name="Aoki S."/>
            <person name="Ashton N."/>
            <person name="Barbazuk W.B."/>
            <person name="Barker E."/>
            <person name="Bennetzen J."/>
            <person name="Bezanilla M."/>
            <person name="Blankenship R."/>
            <person name="Cho S.H."/>
            <person name="Dutcher S."/>
            <person name="Estelle M."/>
            <person name="Fawcett J.A."/>
            <person name="Gundlach H."/>
            <person name="Hanada K."/>
            <person name="Heyl A."/>
            <person name="Hicks K.A."/>
            <person name="Hugh J."/>
            <person name="Lohr M."/>
            <person name="Mayer K."/>
            <person name="Melkozernov A."/>
            <person name="Murata T."/>
            <person name="Nelson D."/>
            <person name="Pils B."/>
            <person name="Prigge M."/>
            <person name="Reiss B."/>
            <person name="Renner T."/>
            <person name="Rombauts S."/>
            <person name="Rushton P."/>
            <person name="Sanderfoot A."/>
            <person name="Schween G."/>
            <person name="Shiu S.-H."/>
            <person name="Stueber K."/>
            <person name="Theodoulou F.L."/>
            <person name="Tu H."/>
            <person name="Van de Peer Y."/>
            <person name="Verrier P.J."/>
            <person name="Waters E."/>
            <person name="Wood A."/>
            <person name="Yang L."/>
            <person name="Cove D."/>
            <person name="Cuming A."/>
            <person name="Hasebe M."/>
            <person name="Lucas S."/>
            <person name="Mishler D.B."/>
            <person name="Reski R."/>
            <person name="Grigoriev I."/>
            <person name="Quatrano R.S."/>
            <person name="Boore J.L."/>
        </authorList>
    </citation>
    <scope>NUCLEOTIDE SEQUENCE [LARGE SCALE GENOMIC DNA]</scope>
    <source>
        <strain evidence="2 3">cv. Gransden 2004</strain>
    </source>
</reference>
<evidence type="ECO:0000313" key="3">
    <source>
        <dbReference type="Proteomes" id="UP000006727"/>
    </source>
</evidence>
<evidence type="ECO:0000313" key="1">
    <source>
        <dbReference type="EMBL" id="PNR55138.1"/>
    </source>
</evidence>
<reference evidence="2" key="3">
    <citation type="submission" date="2020-12" db="UniProtKB">
        <authorList>
            <consortium name="EnsemblPlants"/>
        </authorList>
    </citation>
    <scope>IDENTIFICATION</scope>
</reference>
<accession>A0A2K1KMY2</accession>
<sequence length="64" mass="7380">MMSWAVVLPVKFGLDFVHISWGLNLEESIPLIMVHVIKSPFYALDIAEPRGDRNSWTSFMLLFL</sequence>
<proteinExistence type="predicted"/>
<organism evidence="1">
    <name type="scientific">Physcomitrium patens</name>
    <name type="common">Spreading-leaved earth moss</name>
    <name type="synonym">Physcomitrella patens</name>
    <dbReference type="NCBI Taxonomy" id="3218"/>
    <lineage>
        <taxon>Eukaryota</taxon>
        <taxon>Viridiplantae</taxon>
        <taxon>Streptophyta</taxon>
        <taxon>Embryophyta</taxon>
        <taxon>Bryophyta</taxon>
        <taxon>Bryophytina</taxon>
        <taxon>Bryopsida</taxon>
        <taxon>Funariidae</taxon>
        <taxon>Funariales</taxon>
        <taxon>Funariaceae</taxon>
        <taxon>Physcomitrium</taxon>
    </lineage>
</organism>
<dbReference type="EnsemblPlants" id="Pp3c4_10830V3.1">
    <property type="protein sequence ID" value="PAC:32920283.CDS.1"/>
    <property type="gene ID" value="Pp3c4_10830"/>
</dbReference>
<name>A0A2K1KMY2_PHYPA</name>
<dbReference type="EnsemblPlants" id="Pp3c4_10830V3.2">
    <property type="protein sequence ID" value="PAC:32920284.CDS.1"/>
    <property type="gene ID" value="Pp3c4_10830"/>
</dbReference>
<gene>
    <name evidence="1" type="ORF">PHYPA_006032</name>
</gene>
<dbReference type="Gramene" id="Pp3c4_10830V3.1">
    <property type="protein sequence ID" value="PAC:32920283.CDS.1"/>
    <property type="gene ID" value="Pp3c4_10830"/>
</dbReference>
<dbReference type="EMBL" id="ABEU02000004">
    <property type="protein sequence ID" value="PNR55138.1"/>
    <property type="molecule type" value="Genomic_DNA"/>
</dbReference>
<keyword evidence="3" id="KW-1185">Reference proteome</keyword>
<dbReference type="AlphaFoldDB" id="A0A2K1KMY2"/>